<name>A0ABR3VMH8_HUMIN</name>
<sequence>MGTSKTSWERRPRTPATAYSGWVGEVLRCRHKRVARRWATVVSRRLGFLPRFYPSDNLRLDSTTDDRFTSMGRQPVCWIPADRWTQPRQLGCPDIRRSDWRMGSAAGGWESVFLEGIRDEEEIVWVEEGFVDVPLSIPRLVSALRPPQLTPLLSGFIPWMMPQKHTHGYRHTLTLPVFLVLLSLTLTRS</sequence>
<dbReference type="EMBL" id="JAZGSY010000030">
    <property type="protein sequence ID" value="KAL1842902.1"/>
    <property type="molecule type" value="Genomic_DNA"/>
</dbReference>
<gene>
    <name evidence="1" type="ORF">VTJ49DRAFT_3919</name>
</gene>
<protein>
    <submittedName>
        <fullName evidence="1">Uncharacterized protein</fullName>
    </submittedName>
</protein>
<evidence type="ECO:0000313" key="2">
    <source>
        <dbReference type="Proteomes" id="UP001583172"/>
    </source>
</evidence>
<accession>A0ABR3VMH8</accession>
<reference evidence="1 2" key="1">
    <citation type="journal article" date="2024" name="Commun. Biol.">
        <title>Comparative genomic analysis of thermophilic fungi reveals convergent evolutionary adaptations and gene losses.</title>
        <authorList>
            <person name="Steindorff A.S."/>
            <person name="Aguilar-Pontes M.V."/>
            <person name="Robinson A.J."/>
            <person name="Andreopoulos B."/>
            <person name="LaButti K."/>
            <person name="Kuo A."/>
            <person name="Mondo S."/>
            <person name="Riley R."/>
            <person name="Otillar R."/>
            <person name="Haridas S."/>
            <person name="Lipzen A."/>
            <person name="Grimwood J."/>
            <person name="Schmutz J."/>
            <person name="Clum A."/>
            <person name="Reid I.D."/>
            <person name="Moisan M.C."/>
            <person name="Butler G."/>
            <person name="Nguyen T.T.M."/>
            <person name="Dewar K."/>
            <person name="Conant G."/>
            <person name="Drula E."/>
            <person name="Henrissat B."/>
            <person name="Hansel C."/>
            <person name="Singer S."/>
            <person name="Hutchinson M.I."/>
            <person name="de Vries R.P."/>
            <person name="Natvig D.O."/>
            <person name="Powell A.J."/>
            <person name="Tsang A."/>
            <person name="Grigoriev I.V."/>
        </authorList>
    </citation>
    <scope>NUCLEOTIDE SEQUENCE [LARGE SCALE GENOMIC DNA]</scope>
    <source>
        <strain evidence="1 2">CBS 620.91</strain>
    </source>
</reference>
<keyword evidence="2" id="KW-1185">Reference proteome</keyword>
<organism evidence="1 2">
    <name type="scientific">Humicola insolens</name>
    <name type="common">Soft-rot fungus</name>
    <dbReference type="NCBI Taxonomy" id="85995"/>
    <lineage>
        <taxon>Eukaryota</taxon>
        <taxon>Fungi</taxon>
        <taxon>Dikarya</taxon>
        <taxon>Ascomycota</taxon>
        <taxon>Pezizomycotina</taxon>
        <taxon>Sordariomycetes</taxon>
        <taxon>Sordariomycetidae</taxon>
        <taxon>Sordariales</taxon>
        <taxon>Chaetomiaceae</taxon>
        <taxon>Mycothermus</taxon>
    </lineage>
</organism>
<dbReference type="Proteomes" id="UP001583172">
    <property type="component" value="Unassembled WGS sequence"/>
</dbReference>
<proteinExistence type="predicted"/>
<comment type="caution">
    <text evidence="1">The sequence shown here is derived from an EMBL/GenBank/DDBJ whole genome shotgun (WGS) entry which is preliminary data.</text>
</comment>
<evidence type="ECO:0000313" key="1">
    <source>
        <dbReference type="EMBL" id="KAL1842902.1"/>
    </source>
</evidence>